<dbReference type="InParanoid" id="A0A1M6QLE2"/>
<dbReference type="Proteomes" id="UP000184510">
    <property type="component" value="Unassembled WGS sequence"/>
</dbReference>
<dbReference type="EMBL" id="FQYR01000006">
    <property type="protein sequence ID" value="SHK20998.1"/>
    <property type="molecule type" value="Genomic_DNA"/>
</dbReference>
<proteinExistence type="predicted"/>
<keyword evidence="2" id="KW-1185">Reference proteome</keyword>
<reference evidence="1 2" key="1">
    <citation type="submission" date="2016-11" db="EMBL/GenBank/DDBJ databases">
        <authorList>
            <person name="Jaros S."/>
            <person name="Januszkiewicz K."/>
            <person name="Wedrychowicz H."/>
        </authorList>
    </citation>
    <scope>NUCLEOTIDE SEQUENCE [LARGE SCALE GENOMIC DNA]</scope>
    <source>
        <strain evidence="1 2">DSM 18772</strain>
    </source>
</reference>
<dbReference type="AlphaFoldDB" id="A0A1M6QLE2"/>
<evidence type="ECO:0000313" key="1">
    <source>
        <dbReference type="EMBL" id="SHK20998.1"/>
    </source>
</evidence>
<gene>
    <name evidence="1" type="ORF">SAMN02745181_3434</name>
</gene>
<dbReference type="RefSeq" id="WP_143184990.1">
    <property type="nucleotide sequence ID" value="NZ_FQYR01000006.1"/>
</dbReference>
<name>A0A1M6QLE2_9BACT</name>
<protein>
    <submittedName>
        <fullName evidence="1">Uncharacterized protein</fullName>
    </submittedName>
</protein>
<organism evidence="1 2">
    <name type="scientific">Rubritalea squalenifaciens DSM 18772</name>
    <dbReference type="NCBI Taxonomy" id="1123071"/>
    <lineage>
        <taxon>Bacteria</taxon>
        <taxon>Pseudomonadati</taxon>
        <taxon>Verrucomicrobiota</taxon>
        <taxon>Verrucomicrobiia</taxon>
        <taxon>Verrucomicrobiales</taxon>
        <taxon>Rubritaleaceae</taxon>
        <taxon>Rubritalea</taxon>
    </lineage>
</organism>
<accession>A0A1M6QLE2</accession>
<dbReference type="STRING" id="1123071.SAMN02745181_3434"/>
<sequence length="138" mass="16180">MTKLMYRRLGTVLKTHRKLVLHRHENGLEQVRDGDQEKRLKLLDELKAMLDSVDERLDVDAEEVDRFLYYCFRNCPPADVLLLNETLYEDALEKRLKASENDLGELGLELLAKLHAIVQIQYEAEEGKADLWVRKVEE</sequence>
<evidence type="ECO:0000313" key="2">
    <source>
        <dbReference type="Proteomes" id="UP000184510"/>
    </source>
</evidence>